<feature type="compositionally biased region" description="Basic and acidic residues" evidence="1">
    <location>
        <begin position="8"/>
        <end position="22"/>
    </location>
</feature>
<name>A0A1M6R2P0_9ACTN</name>
<dbReference type="AlphaFoldDB" id="A0A1M6R2P0"/>
<dbReference type="EMBL" id="FQZK01000016">
    <property type="protein sequence ID" value="SHK26686.1"/>
    <property type="molecule type" value="Genomic_DNA"/>
</dbReference>
<dbReference type="RefSeq" id="WP_073381517.1">
    <property type="nucleotide sequence ID" value="NZ_FQZK01000016.1"/>
</dbReference>
<dbReference type="Proteomes" id="UP000184452">
    <property type="component" value="Unassembled WGS sequence"/>
</dbReference>
<dbReference type="OrthoDB" id="3432250at2"/>
<reference evidence="2 3" key="1">
    <citation type="submission" date="2016-11" db="EMBL/GenBank/DDBJ databases">
        <authorList>
            <person name="Jaros S."/>
            <person name="Januszkiewicz K."/>
            <person name="Wedrychowicz H."/>
        </authorList>
    </citation>
    <scope>NUCLEOTIDE SEQUENCE [LARGE SCALE GENOMIC DNA]</scope>
    <source>
        <strain evidence="2 3">CGMCC 4.5723</strain>
    </source>
</reference>
<proteinExistence type="predicted"/>
<accession>A0A1M6R2P0</accession>
<evidence type="ECO:0000313" key="3">
    <source>
        <dbReference type="Proteomes" id="UP000184452"/>
    </source>
</evidence>
<organism evidence="2 3">
    <name type="scientific">Nocardiopsis flavescens</name>
    <dbReference type="NCBI Taxonomy" id="758803"/>
    <lineage>
        <taxon>Bacteria</taxon>
        <taxon>Bacillati</taxon>
        <taxon>Actinomycetota</taxon>
        <taxon>Actinomycetes</taxon>
        <taxon>Streptosporangiales</taxon>
        <taxon>Nocardiopsidaceae</taxon>
        <taxon>Nocardiopsis</taxon>
    </lineage>
</organism>
<gene>
    <name evidence="2" type="ORF">SAMN05421803_116123</name>
</gene>
<protein>
    <submittedName>
        <fullName evidence="2">Uncharacterized protein</fullName>
    </submittedName>
</protein>
<evidence type="ECO:0000256" key="1">
    <source>
        <dbReference type="SAM" id="MobiDB-lite"/>
    </source>
</evidence>
<dbReference type="STRING" id="758803.SAMN05421803_116123"/>
<feature type="region of interest" description="Disordered" evidence="1">
    <location>
        <begin position="1"/>
        <end position="22"/>
    </location>
</feature>
<sequence length="85" mass="10424">MPGRRARRERERSRARENAERHAAGRWEVLFETSEEAEMRAYRERERESLRRYRQDDLRIDVLCGRLRRETWYRLSVFVPEGAGK</sequence>
<evidence type="ECO:0000313" key="2">
    <source>
        <dbReference type="EMBL" id="SHK26686.1"/>
    </source>
</evidence>
<keyword evidence="3" id="KW-1185">Reference proteome</keyword>